<sequence length="114" mass="12238">MFGIFGTVRNPFADLAPGKYTGAYGQGLIVLISNIVKLAVVMAGLYSFINIILAGFQYLNAGGEPKNIAKAWEKIWQSFMGLVIVAGSFTLAMLIGWVVFGDIYALISPSIFAP</sequence>
<organism evidence="2 3">
    <name type="scientific">Candidatus Amesbacteria bacterium GW2011_GWA1_47_16</name>
    <dbReference type="NCBI Taxonomy" id="1618353"/>
    <lineage>
        <taxon>Bacteria</taxon>
        <taxon>Candidatus Amesiibacteriota</taxon>
    </lineage>
</organism>
<keyword evidence="1" id="KW-1133">Transmembrane helix</keyword>
<feature type="transmembrane region" description="Helical" evidence="1">
    <location>
        <begin position="79"/>
        <end position="100"/>
    </location>
</feature>
<gene>
    <name evidence="2" type="ORF">UX87_C0044G0007</name>
</gene>
<dbReference type="Proteomes" id="UP000034364">
    <property type="component" value="Unassembled WGS sequence"/>
</dbReference>
<evidence type="ECO:0000313" key="2">
    <source>
        <dbReference type="EMBL" id="KKU62734.1"/>
    </source>
</evidence>
<accession>A0A0G1RZP0</accession>
<dbReference type="EMBL" id="LCNV01000044">
    <property type="protein sequence ID" value="KKU62734.1"/>
    <property type="molecule type" value="Genomic_DNA"/>
</dbReference>
<protein>
    <recommendedName>
        <fullName evidence="4">Integral membrane protein</fullName>
    </recommendedName>
</protein>
<dbReference type="AlphaFoldDB" id="A0A0G1RZP0"/>
<evidence type="ECO:0000313" key="3">
    <source>
        <dbReference type="Proteomes" id="UP000034364"/>
    </source>
</evidence>
<keyword evidence="1" id="KW-0812">Transmembrane</keyword>
<evidence type="ECO:0000256" key="1">
    <source>
        <dbReference type="SAM" id="Phobius"/>
    </source>
</evidence>
<reference evidence="2 3" key="1">
    <citation type="journal article" date="2015" name="Nature">
        <title>rRNA introns, odd ribosomes, and small enigmatic genomes across a large radiation of phyla.</title>
        <authorList>
            <person name="Brown C.T."/>
            <person name="Hug L.A."/>
            <person name="Thomas B.C."/>
            <person name="Sharon I."/>
            <person name="Castelle C.J."/>
            <person name="Singh A."/>
            <person name="Wilkins M.J."/>
            <person name="Williams K.H."/>
            <person name="Banfield J.F."/>
        </authorList>
    </citation>
    <scope>NUCLEOTIDE SEQUENCE [LARGE SCALE GENOMIC DNA]</scope>
</reference>
<name>A0A0G1RZP0_9BACT</name>
<feature type="transmembrane region" description="Helical" evidence="1">
    <location>
        <begin position="38"/>
        <end position="59"/>
    </location>
</feature>
<evidence type="ECO:0008006" key="4">
    <source>
        <dbReference type="Google" id="ProtNLM"/>
    </source>
</evidence>
<comment type="caution">
    <text evidence="2">The sequence shown here is derived from an EMBL/GenBank/DDBJ whole genome shotgun (WGS) entry which is preliminary data.</text>
</comment>
<keyword evidence="1" id="KW-0472">Membrane</keyword>
<proteinExistence type="predicted"/>